<dbReference type="SUPFAM" id="SSF100950">
    <property type="entry name" value="NagB/RpiA/CoA transferase-like"/>
    <property type="match status" value="1"/>
</dbReference>
<keyword evidence="2" id="KW-0238">DNA-binding</keyword>
<evidence type="ECO:0000256" key="2">
    <source>
        <dbReference type="ARBA" id="ARBA00023125"/>
    </source>
</evidence>
<dbReference type="PANTHER" id="PTHR30363">
    <property type="entry name" value="HTH-TYPE TRANSCRIPTIONAL REGULATOR SRLR-RELATED"/>
    <property type="match status" value="1"/>
</dbReference>
<keyword evidence="6" id="KW-1185">Reference proteome</keyword>
<dbReference type="SMART" id="SM00420">
    <property type="entry name" value="HTH_DEOR"/>
    <property type="match status" value="1"/>
</dbReference>
<dbReference type="PRINTS" id="PR00037">
    <property type="entry name" value="HTHLACR"/>
</dbReference>
<proteinExistence type="predicted"/>
<evidence type="ECO:0000313" key="5">
    <source>
        <dbReference type="EMBL" id="MBP1326979.1"/>
    </source>
</evidence>
<dbReference type="Proteomes" id="UP000675163">
    <property type="component" value="Unassembled WGS sequence"/>
</dbReference>
<evidence type="ECO:0000256" key="1">
    <source>
        <dbReference type="ARBA" id="ARBA00023015"/>
    </source>
</evidence>
<evidence type="ECO:0000256" key="3">
    <source>
        <dbReference type="ARBA" id="ARBA00023163"/>
    </source>
</evidence>
<evidence type="ECO:0000313" key="6">
    <source>
        <dbReference type="Proteomes" id="UP000675163"/>
    </source>
</evidence>
<dbReference type="PROSITE" id="PS00894">
    <property type="entry name" value="HTH_DEOR_1"/>
    <property type="match status" value="1"/>
</dbReference>
<dbReference type="PANTHER" id="PTHR30363:SF44">
    <property type="entry name" value="AGA OPERON TRANSCRIPTIONAL REPRESSOR-RELATED"/>
    <property type="match status" value="1"/>
</dbReference>
<dbReference type="GO" id="GO:0003677">
    <property type="term" value="F:DNA binding"/>
    <property type="evidence" value="ECO:0007669"/>
    <property type="project" value="UniProtKB-KW"/>
</dbReference>
<dbReference type="Pfam" id="PF00455">
    <property type="entry name" value="DeoRC"/>
    <property type="match status" value="1"/>
</dbReference>
<dbReference type="PROSITE" id="PS51000">
    <property type="entry name" value="HTH_DEOR_2"/>
    <property type="match status" value="1"/>
</dbReference>
<dbReference type="InterPro" id="IPR014036">
    <property type="entry name" value="DeoR-like_C"/>
</dbReference>
<comment type="caution">
    <text evidence="5">The sequence shown here is derived from an EMBL/GenBank/DDBJ whole genome shotgun (WGS) entry which is preliminary data.</text>
</comment>
<dbReference type="Pfam" id="PF08220">
    <property type="entry name" value="HTH_DeoR"/>
    <property type="match status" value="1"/>
</dbReference>
<dbReference type="Gene3D" id="3.40.50.1360">
    <property type="match status" value="1"/>
</dbReference>
<gene>
    <name evidence="5" type="ORF">JOF28_002211</name>
</gene>
<keyword evidence="3" id="KW-0804">Transcription</keyword>
<dbReference type="InterPro" id="IPR036388">
    <property type="entry name" value="WH-like_DNA-bd_sf"/>
</dbReference>
<accession>A0A940PX59</accession>
<feature type="domain" description="HTH deoR-type" evidence="4">
    <location>
        <begin position="3"/>
        <end position="58"/>
    </location>
</feature>
<protein>
    <submittedName>
        <fullName evidence="5">DeoR family transcriptional regulator of aga operon</fullName>
    </submittedName>
</protein>
<reference evidence="5" key="1">
    <citation type="submission" date="2021-02" db="EMBL/GenBank/DDBJ databases">
        <title>Sequencing the genomes of 1000 actinobacteria strains.</title>
        <authorList>
            <person name="Klenk H.-P."/>
        </authorList>
    </citation>
    <scope>NUCLEOTIDE SEQUENCE</scope>
    <source>
        <strain evidence="5">DSM 22850</strain>
    </source>
</reference>
<dbReference type="Gene3D" id="1.10.10.10">
    <property type="entry name" value="Winged helix-like DNA-binding domain superfamily/Winged helix DNA-binding domain"/>
    <property type="match status" value="1"/>
</dbReference>
<dbReference type="RefSeq" id="WP_209705799.1">
    <property type="nucleotide sequence ID" value="NZ_JAFIDA010000001.1"/>
</dbReference>
<dbReference type="InterPro" id="IPR050313">
    <property type="entry name" value="Carb_Metab_HTH_regulators"/>
</dbReference>
<dbReference type="GO" id="GO:0003700">
    <property type="term" value="F:DNA-binding transcription factor activity"/>
    <property type="evidence" value="ECO:0007669"/>
    <property type="project" value="InterPro"/>
</dbReference>
<sequence length="263" mass="27720">MAKPDRLRAVLELLSEHGRVEIDDLVTTLGISPATARRDLDTLAEQRMLTRTRGGAEALTVAYDLPLRYRDMRDPTAVKQRIAAAASALVRVGDVVGLSGGTTTTAIANALATRPDIMAQSHEPNLTVVTNAVNIAAELATRPQVKLMVSGGIVHPRSYELVGSFAEDTIGQVSLSIAFIGANALSLDHGATTHNEREAVVNALMATRADRAVLVVDSSKIGSKAFAAMGGPDKFDTIITDNGITDADHAALSSRGYEVIIAP</sequence>
<dbReference type="InterPro" id="IPR037171">
    <property type="entry name" value="NagB/RpiA_transferase-like"/>
</dbReference>
<name>A0A940PX59_9MICO</name>
<dbReference type="SMART" id="SM01134">
    <property type="entry name" value="DeoRC"/>
    <property type="match status" value="1"/>
</dbReference>
<dbReference type="AlphaFoldDB" id="A0A940PX59"/>
<dbReference type="SUPFAM" id="SSF46785">
    <property type="entry name" value="Winged helix' DNA-binding domain"/>
    <property type="match status" value="1"/>
</dbReference>
<dbReference type="InterPro" id="IPR018356">
    <property type="entry name" value="Tscrpt_reg_HTH_DeoR_CS"/>
</dbReference>
<dbReference type="InterPro" id="IPR036390">
    <property type="entry name" value="WH_DNA-bd_sf"/>
</dbReference>
<evidence type="ECO:0000259" key="4">
    <source>
        <dbReference type="PROSITE" id="PS51000"/>
    </source>
</evidence>
<dbReference type="InterPro" id="IPR001034">
    <property type="entry name" value="DeoR_HTH"/>
</dbReference>
<organism evidence="5 6">
    <name type="scientific">Leucobacter exalbidus</name>
    <dbReference type="NCBI Taxonomy" id="662960"/>
    <lineage>
        <taxon>Bacteria</taxon>
        <taxon>Bacillati</taxon>
        <taxon>Actinomycetota</taxon>
        <taxon>Actinomycetes</taxon>
        <taxon>Micrococcales</taxon>
        <taxon>Microbacteriaceae</taxon>
        <taxon>Leucobacter</taxon>
    </lineage>
</organism>
<dbReference type="EMBL" id="JAFIDA010000001">
    <property type="protein sequence ID" value="MBP1326979.1"/>
    <property type="molecule type" value="Genomic_DNA"/>
</dbReference>
<keyword evidence="1" id="KW-0805">Transcription regulation</keyword>